<reference evidence="6" key="1">
    <citation type="journal article" date="2005" name="Appl. Environ. Microbiol.">
        <title>Highly divergent genes for methanopterin-linked C1 transfer reactions in Lake Washington, assessed via metagenomic analysis and mRNA detection.</title>
        <authorList>
            <person name="Kalyuzhnaya M.G."/>
            <person name="Bowerman S."/>
            <person name="Nercessian O."/>
            <person name="Lidstrom M.E."/>
            <person name="Chistoserdova L."/>
        </authorList>
    </citation>
    <scope>NUCLEOTIDE SEQUENCE</scope>
</reference>
<dbReference type="CDD" id="cd04723">
    <property type="entry name" value="HisA_HisF"/>
    <property type="match status" value="1"/>
</dbReference>
<reference evidence="6" key="2">
    <citation type="journal article" date="2005" name="J. Bacteriol.">
        <title>MtdC, a novel class of methylene tetrahydromethanopterin dehydrogenases.</title>
        <authorList>
            <person name="Vorholt J.A."/>
            <person name="Kalyuzhnaya M.G."/>
            <person name="Hagemeier C.H."/>
            <person name="Lidstrom M.E."/>
            <person name="Chistoserdova L."/>
        </authorList>
    </citation>
    <scope>NUCLEOTIDE SEQUENCE</scope>
</reference>
<dbReference type="InterPro" id="IPR011060">
    <property type="entry name" value="RibuloseP-bd_barrel"/>
</dbReference>
<dbReference type="InterPro" id="IPR044524">
    <property type="entry name" value="Isoase_HisA-like"/>
</dbReference>
<proteinExistence type="inferred from homology"/>
<evidence type="ECO:0000256" key="1">
    <source>
        <dbReference type="ARBA" id="ARBA00009667"/>
    </source>
</evidence>
<protein>
    <submittedName>
        <fullName evidence="6">Orf17</fullName>
    </submittedName>
</protein>
<dbReference type="PANTHER" id="PTHR43090">
    <property type="entry name" value="1-(5-PHOSPHORIBOSYL)-5-[(5-PHOSPHORIBOSYLAMINO)METHYLIDENEAMINO] IMIDAZOLE-4-CARBOXAMIDE ISOMERASE"/>
    <property type="match status" value="1"/>
</dbReference>
<dbReference type="GO" id="GO:0000105">
    <property type="term" value="P:L-histidine biosynthetic process"/>
    <property type="evidence" value="ECO:0007669"/>
    <property type="project" value="UniProtKB-KW"/>
</dbReference>
<name>Q4JIN2_9BACT</name>
<dbReference type="SUPFAM" id="SSF51366">
    <property type="entry name" value="Ribulose-phoshate binding barrel"/>
    <property type="match status" value="1"/>
</dbReference>
<dbReference type="Pfam" id="PF00977">
    <property type="entry name" value="His_biosynth"/>
    <property type="match status" value="1"/>
</dbReference>
<gene>
    <name evidence="6" type="primary">orf17</name>
</gene>
<organism evidence="6">
    <name type="scientific">uncultured bacterium BAC10-10</name>
    <dbReference type="NCBI Taxonomy" id="333372"/>
    <lineage>
        <taxon>Bacteria</taxon>
        <taxon>environmental samples</taxon>
    </lineage>
</organism>
<comment type="pathway">
    <text evidence="4">Amino-acid biosynthesis.</text>
</comment>
<accession>Q4JIN2</accession>
<dbReference type="Gene3D" id="3.20.20.70">
    <property type="entry name" value="Aldolase class I"/>
    <property type="match status" value="1"/>
</dbReference>
<sequence>MRVIGVIDLAAGRAVHARGGRRTDYAPVRLSGAAAAHVGDPCALARTYLETRGLTELYVADLDAIGGGPSQDAAIGALIRLGAPLWLDSGVHSVPRARHALGLGASFVVVGLETLPSYDVLSEICADVGSERVAFSLDLRDGLPITAHADVAAGRSVEQIAARAVEAGVGAIIVIDVARVGMGEGVDLALISSLRSVAPAVLLAGGGVRGSEDLASLAHAGCDGVLVATALHDGRIGAAEVAAAARPG</sequence>
<dbReference type="GO" id="GO:0000162">
    <property type="term" value="P:L-tryptophan biosynthetic process"/>
    <property type="evidence" value="ECO:0007669"/>
    <property type="project" value="TreeGrafter"/>
</dbReference>
<evidence type="ECO:0000256" key="4">
    <source>
        <dbReference type="ARBA" id="ARBA00029440"/>
    </source>
</evidence>
<keyword evidence="2 5" id="KW-0028">Amino-acid biosynthesis</keyword>
<dbReference type="InterPro" id="IPR006062">
    <property type="entry name" value="His_biosynth"/>
</dbReference>
<dbReference type="EMBL" id="DQ084250">
    <property type="protein sequence ID" value="AAY89282.1"/>
    <property type="molecule type" value="Genomic_DNA"/>
</dbReference>
<keyword evidence="3 5" id="KW-0368">Histidine biosynthesis</keyword>
<evidence type="ECO:0000256" key="2">
    <source>
        <dbReference type="ARBA" id="ARBA00022605"/>
    </source>
</evidence>
<evidence type="ECO:0000256" key="3">
    <source>
        <dbReference type="ARBA" id="ARBA00023102"/>
    </source>
</evidence>
<evidence type="ECO:0000256" key="5">
    <source>
        <dbReference type="RuleBase" id="RU003657"/>
    </source>
</evidence>
<dbReference type="InterPro" id="IPR013785">
    <property type="entry name" value="Aldolase_TIM"/>
</dbReference>
<dbReference type="PANTHER" id="PTHR43090:SF2">
    <property type="entry name" value="1-(5-PHOSPHORIBOSYL)-5-[(5-PHOSPHORIBOSYLAMINO)METHYLIDENEAMINO] IMIDAZOLE-4-CARBOXAMIDE ISOMERASE"/>
    <property type="match status" value="1"/>
</dbReference>
<comment type="similarity">
    <text evidence="1 5">Belongs to the HisA/HisF family.</text>
</comment>
<dbReference type="GO" id="GO:0005737">
    <property type="term" value="C:cytoplasm"/>
    <property type="evidence" value="ECO:0007669"/>
    <property type="project" value="TreeGrafter"/>
</dbReference>
<dbReference type="GO" id="GO:0003949">
    <property type="term" value="F:1-(5-phosphoribosyl)-5-[(5-phosphoribosylamino)methylideneamino]imidazole-4-carboxamide isomerase activity"/>
    <property type="evidence" value="ECO:0007669"/>
    <property type="project" value="InterPro"/>
</dbReference>
<dbReference type="AlphaFoldDB" id="Q4JIN2"/>
<evidence type="ECO:0000313" key="6">
    <source>
        <dbReference type="EMBL" id="AAY89282.1"/>
    </source>
</evidence>